<dbReference type="Proteomes" id="UP001607302">
    <property type="component" value="Unassembled WGS sequence"/>
</dbReference>
<feature type="region of interest" description="Disordered" evidence="1">
    <location>
        <begin position="1"/>
        <end position="75"/>
    </location>
</feature>
<keyword evidence="3" id="KW-1185">Reference proteome</keyword>
<sequence length="75" mass="8717">MELRTRDGHLKDRSTRTKPEYRNRARFFSSEERRPAQGPSQGITPKGPSQRFYTRLGESSPPKGPQPRVHPKKTR</sequence>
<feature type="compositionally biased region" description="Basic and acidic residues" evidence="1">
    <location>
        <begin position="1"/>
        <end position="35"/>
    </location>
</feature>
<reference evidence="2 3" key="1">
    <citation type="journal article" date="2024" name="Ann. Entomol. Soc. Am.">
        <title>Genomic analyses of the southern and eastern yellowjacket wasps (Hymenoptera: Vespidae) reveal evolutionary signatures of social life.</title>
        <authorList>
            <person name="Catto M.A."/>
            <person name="Caine P.B."/>
            <person name="Orr S.E."/>
            <person name="Hunt B.G."/>
            <person name="Goodisman M.A.D."/>
        </authorList>
    </citation>
    <scope>NUCLEOTIDE SEQUENCE [LARGE SCALE GENOMIC DNA]</scope>
    <source>
        <strain evidence="2">233</strain>
        <tissue evidence="2">Head and thorax</tissue>
    </source>
</reference>
<comment type="caution">
    <text evidence="2">The sequence shown here is derived from an EMBL/GenBank/DDBJ whole genome shotgun (WGS) entry which is preliminary data.</text>
</comment>
<evidence type="ECO:0000313" key="2">
    <source>
        <dbReference type="EMBL" id="KAL2716583.1"/>
    </source>
</evidence>
<gene>
    <name evidence="2" type="ORF">V1478_014259</name>
</gene>
<accession>A0ABD2A7H7</accession>
<dbReference type="AlphaFoldDB" id="A0ABD2A7H7"/>
<dbReference type="EMBL" id="JAUDFV010000154">
    <property type="protein sequence ID" value="KAL2716583.1"/>
    <property type="molecule type" value="Genomic_DNA"/>
</dbReference>
<name>A0ABD2A7H7_VESSQ</name>
<evidence type="ECO:0000313" key="3">
    <source>
        <dbReference type="Proteomes" id="UP001607302"/>
    </source>
</evidence>
<evidence type="ECO:0000256" key="1">
    <source>
        <dbReference type="SAM" id="MobiDB-lite"/>
    </source>
</evidence>
<organism evidence="2 3">
    <name type="scientific">Vespula squamosa</name>
    <name type="common">Southern yellow jacket</name>
    <name type="synonym">Wasp</name>
    <dbReference type="NCBI Taxonomy" id="30214"/>
    <lineage>
        <taxon>Eukaryota</taxon>
        <taxon>Metazoa</taxon>
        <taxon>Ecdysozoa</taxon>
        <taxon>Arthropoda</taxon>
        <taxon>Hexapoda</taxon>
        <taxon>Insecta</taxon>
        <taxon>Pterygota</taxon>
        <taxon>Neoptera</taxon>
        <taxon>Endopterygota</taxon>
        <taxon>Hymenoptera</taxon>
        <taxon>Apocrita</taxon>
        <taxon>Aculeata</taxon>
        <taxon>Vespoidea</taxon>
        <taxon>Vespidae</taxon>
        <taxon>Vespinae</taxon>
        <taxon>Vespula</taxon>
    </lineage>
</organism>
<proteinExistence type="predicted"/>
<protein>
    <submittedName>
        <fullName evidence="2">Uncharacterized protein</fullName>
    </submittedName>
</protein>